<reference evidence="2 3" key="1">
    <citation type="submission" date="2024-01" db="EMBL/GenBank/DDBJ databases">
        <title>A draft genome for the cacao thread blight pathogen Marasmiellus scandens.</title>
        <authorList>
            <person name="Baruah I.K."/>
            <person name="Leung J."/>
            <person name="Bukari Y."/>
            <person name="Amoako-Attah I."/>
            <person name="Meinhardt L.W."/>
            <person name="Bailey B.A."/>
            <person name="Cohen S.P."/>
        </authorList>
    </citation>
    <scope>NUCLEOTIDE SEQUENCE [LARGE SCALE GENOMIC DNA]</scope>
    <source>
        <strain evidence="2 3">GH-19</strain>
    </source>
</reference>
<dbReference type="EMBL" id="JBANRG010000013">
    <property type="protein sequence ID" value="KAK7461406.1"/>
    <property type="molecule type" value="Genomic_DNA"/>
</dbReference>
<protein>
    <submittedName>
        <fullName evidence="2">Uncharacterized protein</fullName>
    </submittedName>
</protein>
<accession>A0ABR1JGV0</accession>
<name>A0ABR1JGV0_9AGAR</name>
<gene>
    <name evidence="2" type="ORF">VKT23_008584</name>
</gene>
<evidence type="ECO:0000256" key="1">
    <source>
        <dbReference type="SAM" id="MobiDB-lite"/>
    </source>
</evidence>
<evidence type="ECO:0000313" key="3">
    <source>
        <dbReference type="Proteomes" id="UP001498398"/>
    </source>
</evidence>
<feature type="region of interest" description="Disordered" evidence="1">
    <location>
        <begin position="1"/>
        <end position="37"/>
    </location>
</feature>
<keyword evidence="3" id="KW-1185">Reference proteome</keyword>
<dbReference type="Proteomes" id="UP001498398">
    <property type="component" value="Unassembled WGS sequence"/>
</dbReference>
<organism evidence="2 3">
    <name type="scientific">Marasmiellus scandens</name>
    <dbReference type="NCBI Taxonomy" id="2682957"/>
    <lineage>
        <taxon>Eukaryota</taxon>
        <taxon>Fungi</taxon>
        <taxon>Dikarya</taxon>
        <taxon>Basidiomycota</taxon>
        <taxon>Agaricomycotina</taxon>
        <taxon>Agaricomycetes</taxon>
        <taxon>Agaricomycetidae</taxon>
        <taxon>Agaricales</taxon>
        <taxon>Marasmiineae</taxon>
        <taxon>Omphalotaceae</taxon>
        <taxon>Marasmiellus</taxon>
    </lineage>
</organism>
<evidence type="ECO:0000313" key="2">
    <source>
        <dbReference type="EMBL" id="KAK7461406.1"/>
    </source>
</evidence>
<comment type="caution">
    <text evidence="2">The sequence shown here is derived from an EMBL/GenBank/DDBJ whole genome shotgun (WGS) entry which is preliminary data.</text>
</comment>
<proteinExistence type="predicted"/>
<sequence length="168" mass="18593">MDDNAPNPRQNTREPRQSSTSLERSEETPIINPPQSYPYQYPYWVPALPALPAYPPGFPHPPGWFSYAYPYQPYASPYLPPVPPYLPPVHLSAPAPLAPSDINLVTKDEISTPRPSQMVIPITPQYGPDPFAVAIPNALPLPLLPAEDDILKYYGFGTHLPPAVQVSK</sequence>